<dbReference type="Proteomes" id="UP000092932">
    <property type="component" value="Chromosome"/>
</dbReference>
<organism evidence="14 15">
    <name type="scientific">Tsuneonella dongtanensis</name>
    <dbReference type="NCBI Taxonomy" id="692370"/>
    <lineage>
        <taxon>Bacteria</taxon>
        <taxon>Pseudomonadati</taxon>
        <taxon>Pseudomonadota</taxon>
        <taxon>Alphaproteobacteria</taxon>
        <taxon>Sphingomonadales</taxon>
        <taxon>Erythrobacteraceae</taxon>
        <taxon>Tsuneonella</taxon>
    </lineage>
</organism>
<reference evidence="14 15" key="1">
    <citation type="submission" date="2016-07" db="EMBL/GenBank/DDBJ databases">
        <title>Complete genome sequence of Altererythrobacter dongtanensis KCTC 22672, a type strain with esterase isolated from tidal flat.</title>
        <authorList>
            <person name="Cheng H."/>
            <person name="Wu Y.-H."/>
            <person name="Zhou P."/>
            <person name="Huo Y.-Y."/>
            <person name="Wang C.-S."/>
            <person name="Xu X.-W."/>
        </authorList>
    </citation>
    <scope>NUCLEOTIDE SEQUENCE [LARGE SCALE GENOMIC DNA]</scope>
    <source>
        <strain evidence="14 15">KCTC 22672</strain>
    </source>
</reference>
<dbReference type="Gene3D" id="3.10.580.10">
    <property type="entry name" value="CBS-domain"/>
    <property type="match status" value="1"/>
</dbReference>
<keyword evidence="6 10" id="KW-1133">Transmembrane helix</keyword>
<dbReference type="CDD" id="cd04590">
    <property type="entry name" value="CBS_pair_CorC_HlyC_assoc"/>
    <property type="match status" value="1"/>
</dbReference>
<evidence type="ECO:0000256" key="9">
    <source>
        <dbReference type="PROSITE-ProRule" id="PRU00703"/>
    </source>
</evidence>
<dbReference type="InterPro" id="IPR000644">
    <property type="entry name" value="CBS_dom"/>
</dbReference>
<dbReference type="Gene3D" id="3.30.465.10">
    <property type="match status" value="1"/>
</dbReference>
<keyword evidence="15" id="KW-1185">Reference proteome</keyword>
<dbReference type="EMBL" id="CP016591">
    <property type="protein sequence ID" value="ANY19163.1"/>
    <property type="molecule type" value="Genomic_DNA"/>
</dbReference>
<evidence type="ECO:0000256" key="11">
    <source>
        <dbReference type="SAM" id="Phobius"/>
    </source>
</evidence>
<evidence type="ECO:0000256" key="1">
    <source>
        <dbReference type="ARBA" id="ARBA00004651"/>
    </source>
</evidence>
<feature type="domain" description="CNNM transmembrane" evidence="13">
    <location>
        <begin position="1"/>
        <end position="204"/>
    </location>
</feature>
<dbReference type="PATRIC" id="fig|692370.5.peg.645"/>
<keyword evidence="8 10" id="KW-0472">Membrane</keyword>
<dbReference type="GO" id="GO:0005886">
    <property type="term" value="C:plasma membrane"/>
    <property type="evidence" value="ECO:0007669"/>
    <property type="project" value="UniProtKB-SubCell"/>
</dbReference>
<evidence type="ECO:0000256" key="10">
    <source>
        <dbReference type="PROSITE-ProRule" id="PRU01193"/>
    </source>
</evidence>
<dbReference type="SUPFAM" id="SSF54631">
    <property type="entry name" value="CBS-domain pair"/>
    <property type="match status" value="1"/>
</dbReference>
<dbReference type="PANTHER" id="PTHR43099">
    <property type="entry name" value="UPF0053 PROTEIN YRKA"/>
    <property type="match status" value="1"/>
</dbReference>
<evidence type="ECO:0000256" key="8">
    <source>
        <dbReference type="ARBA" id="ARBA00023136"/>
    </source>
</evidence>
<dbReference type="AlphaFoldDB" id="A0A1B2AAF4"/>
<comment type="similarity">
    <text evidence="2">Belongs to the UPF0053 family. Hemolysin C subfamily.</text>
</comment>
<dbReference type="KEGG" id="ado:A6F68_00632"/>
<feature type="transmembrane region" description="Helical" evidence="11">
    <location>
        <begin position="6"/>
        <end position="29"/>
    </location>
</feature>
<evidence type="ECO:0000256" key="2">
    <source>
        <dbReference type="ARBA" id="ARBA00006446"/>
    </source>
</evidence>
<evidence type="ECO:0000256" key="4">
    <source>
        <dbReference type="ARBA" id="ARBA00022692"/>
    </source>
</evidence>
<dbReference type="InterPro" id="IPR002550">
    <property type="entry name" value="CNNM"/>
</dbReference>
<dbReference type="Pfam" id="PF01595">
    <property type="entry name" value="CNNM"/>
    <property type="match status" value="1"/>
</dbReference>
<dbReference type="PROSITE" id="PS51846">
    <property type="entry name" value="CNNM"/>
    <property type="match status" value="1"/>
</dbReference>
<evidence type="ECO:0000313" key="14">
    <source>
        <dbReference type="EMBL" id="ANY19163.1"/>
    </source>
</evidence>
<keyword evidence="4 10" id="KW-0812">Transmembrane</keyword>
<dbReference type="InterPro" id="IPR005170">
    <property type="entry name" value="Transptr-assoc_dom"/>
</dbReference>
<dbReference type="GO" id="GO:0050660">
    <property type="term" value="F:flavin adenine dinucleotide binding"/>
    <property type="evidence" value="ECO:0007669"/>
    <property type="project" value="InterPro"/>
</dbReference>
<keyword evidence="7 9" id="KW-0129">CBS domain</keyword>
<feature type="domain" description="CBS" evidence="12">
    <location>
        <begin position="285"/>
        <end position="341"/>
    </location>
</feature>
<evidence type="ECO:0000259" key="13">
    <source>
        <dbReference type="PROSITE" id="PS51846"/>
    </source>
</evidence>
<evidence type="ECO:0000259" key="12">
    <source>
        <dbReference type="PROSITE" id="PS51371"/>
    </source>
</evidence>
<dbReference type="InterPro" id="IPR046342">
    <property type="entry name" value="CBS_dom_sf"/>
</dbReference>
<gene>
    <name evidence="14" type="primary">tlyC_1</name>
    <name evidence="14" type="ORF">A6F68_00632</name>
</gene>
<dbReference type="PANTHER" id="PTHR43099:SF5">
    <property type="entry name" value="HLYC_CORC FAMILY TRANSPORTER"/>
    <property type="match status" value="1"/>
</dbReference>
<feature type="transmembrane region" description="Helical" evidence="11">
    <location>
        <begin position="133"/>
        <end position="159"/>
    </location>
</feature>
<comment type="subcellular location">
    <subcellularLocation>
        <location evidence="1">Cell membrane</location>
        <topology evidence="1">Multi-pass membrane protein</topology>
    </subcellularLocation>
</comment>
<dbReference type="SUPFAM" id="SSF56176">
    <property type="entry name" value="FAD-binding/transporter-associated domain-like"/>
    <property type="match status" value="1"/>
</dbReference>
<dbReference type="PROSITE" id="PS51371">
    <property type="entry name" value="CBS"/>
    <property type="match status" value="1"/>
</dbReference>
<dbReference type="OrthoDB" id="9805314at2"/>
<name>A0A1B2AAF4_9SPHN</name>
<keyword evidence="5" id="KW-0677">Repeat</keyword>
<keyword evidence="3" id="KW-1003">Cell membrane</keyword>
<dbReference type="Pfam" id="PF00571">
    <property type="entry name" value="CBS"/>
    <property type="match status" value="1"/>
</dbReference>
<feature type="transmembrane region" description="Helical" evidence="11">
    <location>
        <begin position="61"/>
        <end position="81"/>
    </location>
</feature>
<evidence type="ECO:0000256" key="3">
    <source>
        <dbReference type="ARBA" id="ARBA00022475"/>
    </source>
</evidence>
<dbReference type="Pfam" id="PF03471">
    <property type="entry name" value="CorC_HlyC"/>
    <property type="match status" value="1"/>
</dbReference>
<dbReference type="SMART" id="SM01091">
    <property type="entry name" value="CorC_HlyC"/>
    <property type="match status" value="1"/>
</dbReference>
<protein>
    <submittedName>
        <fullName evidence="14">Hemolysin C</fullName>
    </submittedName>
</protein>
<dbReference type="InterPro" id="IPR051676">
    <property type="entry name" value="UPF0053_domain"/>
</dbReference>
<sequence>MTPFPWTDLLIIAGLIVLNGLFAMSELAIVSARPARLKGAADRGSKAAKIALSLAADPGKFLSTVQIGITLVGIIAGAYSGSSLGGPVGERLAALGVPEEFAPEVGFAAVIAVTTYLSLVVGELVPKQIALRAALPIALAAAPPMAFLAKVAAPIVWLLDVSSSLLIRLMGVRPAGQSNVTAEELHMIFAEATHSGIIESGQSEILAGVVKLAERPVRALMTPRTELDWLDLHAPEVDLRARIDASPHSLLPVAEGSPDRILGVVKVREVLGELLAGRTVDLTRLMKKPEIIPDQLDAMDALRTLQQAEVAMAMVHDEYGHLEGIVTPVDLLTAIVGNFASDSDLGEAPTIVERDDGSLLISGALPVDEMADRLAIDLPEDHEFATAAGYVLWHLKKLPDEGESFVDQGWRIEVVDMDGRKIDKLIAVSV</sequence>
<evidence type="ECO:0000256" key="5">
    <source>
        <dbReference type="ARBA" id="ARBA00022737"/>
    </source>
</evidence>
<evidence type="ECO:0000256" key="7">
    <source>
        <dbReference type="ARBA" id="ARBA00023122"/>
    </source>
</evidence>
<proteinExistence type="inferred from homology"/>
<evidence type="ECO:0000256" key="6">
    <source>
        <dbReference type="ARBA" id="ARBA00022989"/>
    </source>
</evidence>
<accession>A0A1B2AAF4</accession>
<dbReference type="RefSeq" id="WP_067676208.1">
    <property type="nucleotide sequence ID" value="NZ_CP016591.1"/>
</dbReference>
<dbReference type="InterPro" id="IPR044751">
    <property type="entry name" value="Ion_transp-like_CBS"/>
</dbReference>
<feature type="transmembrane region" description="Helical" evidence="11">
    <location>
        <begin position="101"/>
        <end position="121"/>
    </location>
</feature>
<dbReference type="InterPro" id="IPR016169">
    <property type="entry name" value="FAD-bd_PCMH_sub2"/>
</dbReference>
<evidence type="ECO:0000313" key="15">
    <source>
        <dbReference type="Proteomes" id="UP000092932"/>
    </source>
</evidence>
<dbReference type="InterPro" id="IPR036318">
    <property type="entry name" value="FAD-bd_PCMH-like_sf"/>
</dbReference>
<dbReference type="STRING" id="692370.A6F68_00632"/>